<keyword evidence="4" id="KW-1185">Reference proteome</keyword>
<feature type="region of interest" description="Disordered" evidence="2">
    <location>
        <begin position="214"/>
        <end position="268"/>
    </location>
</feature>
<organism evidence="3 4">
    <name type="scientific">Dunaliella salina</name>
    <name type="common">Green alga</name>
    <name type="synonym">Protococcus salinus</name>
    <dbReference type="NCBI Taxonomy" id="3046"/>
    <lineage>
        <taxon>Eukaryota</taxon>
        <taxon>Viridiplantae</taxon>
        <taxon>Chlorophyta</taxon>
        <taxon>core chlorophytes</taxon>
        <taxon>Chlorophyceae</taxon>
        <taxon>CS clade</taxon>
        <taxon>Chlamydomonadales</taxon>
        <taxon>Dunaliellaceae</taxon>
        <taxon>Dunaliella</taxon>
    </lineage>
</organism>
<name>A0ABQ7FWC8_DUNSA</name>
<accession>A0ABQ7FWC8</accession>
<keyword evidence="1" id="KW-0175">Coiled coil</keyword>
<gene>
    <name evidence="3" type="ORF">DUNSADRAFT_2823</name>
</gene>
<dbReference type="EMBL" id="MU070858">
    <property type="protein sequence ID" value="KAF5826527.1"/>
    <property type="molecule type" value="Genomic_DNA"/>
</dbReference>
<evidence type="ECO:0000313" key="3">
    <source>
        <dbReference type="EMBL" id="KAF5826527.1"/>
    </source>
</evidence>
<feature type="compositionally biased region" description="Low complexity" evidence="2">
    <location>
        <begin position="257"/>
        <end position="266"/>
    </location>
</feature>
<feature type="compositionally biased region" description="Polar residues" evidence="2">
    <location>
        <begin position="228"/>
        <end position="237"/>
    </location>
</feature>
<comment type="caution">
    <text evidence="3">The sequence shown here is derived from an EMBL/GenBank/DDBJ whole genome shotgun (WGS) entry which is preliminary data.</text>
</comment>
<evidence type="ECO:0000256" key="1">
    <source>
        <dbReference type="SAM" id="Coils"/>
    </source>
</evidence>
<dbReference type="Proteomes" id="UP000815325">
    <property type="component" value="Unassembled WGS sequence"/>
</dbReference>
<evidence type="ECO:0000256" key="2">
    <source>
        <dbReference type="SAM" id="MobiDB-lite"/>
    </source>
</evidence>
<reference evidence="3" key="1">
    <citation type="submission" date="2017-08" db="EMBL/GenBank/DDBJ databases">
        <authorList>
            <person name="Polle J.E."/>
            <person name="Barry K."/>
            <person name="Cushman J."/>
            <person name="Schmutz J."/>
            <person name="Tran D."/>
            <person name="Hathwaick L.T."/>
            <person name="Yim W.C."/>
            <person name="Jenkins J."/>
            <person name="Mckie-Krisberg Z.M."/>
            <person name="Prochnik S."/>
            <person name="Lindquist E."/>
            <person name="Dockter R.B."/>
            <person name="Adam C."/>
            <person name="Molina H."/>
            <person name="Bunkerborg J."/>
            <person name="Jin E."/>
            <person name="Buchheim M."/>
            <person name="Magnuson J."/>
        </authorList>
    </citation>
    <scope>NUCLEOTIDE SEQUENCE</scope>
    <source>
        <strain evidence="3">CCAP 19/18</strain>
    </source>
</reference>
<proteinExistence type="predicted"/>
<feature type="region of interest" description="Disordered" evidence="2">
    <location>
        <begin position="1"/>
        <end position="22"/>
    </location>
</feature>
<feature type="region of interest" description="Disordered" evidence="2">
    <location>
        <begin position="329"/>
        <end position="362"/>
    </location>
</feature>
<evidence type="ECO:0000313" key="4">
    <source>
        <dbReference type="Proteomes" id="UP000815325"/>
    </source>
</evidence>
<feature type="coiled-coil region" evidence="1">
    <location>
        <begin position="172"/>
        <end position="210"/>
    </location>
</feature>
<protein>
    <submittedName>
        <fullName evidence="3">Uncharacterized protein</fullName>
    </submittedName>
</protein>
<sequence length="394" mass="40350">MNSCRVPASGGPDFWSLPDSTRDTNMTAEQKEALQAGAIGTKRDWLGKDLLLMSKETYDLLDSYLHNDRSREPAVVAIAGSSSGLQQQQASWVQEDSHFLRYPPKTCKRDNKNAQEPSQVEGLNLRSDRSYFMSERHKALGYAMANLRSIEGQLTVKESARDMALAVGGTVHDLMRRSLEDLESRREKAKEKVREAKEDLMMTVSAYENALEDLEPSGTHARGGQVDTRANGTSQEGDTAEDDGHNVGAAGGGAAAGGAQSATRAAGGDGVADGVGGAAGAGGGGGGGAVGGAAGAAGGGGAQSVAGAGAGGAAGCSMPATAAAGRIESAAGDSNGGGSGVAEGQRYDGIGSSEDGQRESEAAKNARLSLFHYFDRLVQGEDLPEGVICPATQL</sequence>